<dbReference type="RefSeq" id="WP_115002850.1">
    <property type="nucleotide sequence ID" value="NZ_UGHS01000003.1"/>
</dbReference>
<organism evidence="3 4">
    <name type="scientific">Haemophilus pittmaniae</name>
    <dbReference type="NCBI Taxonomy" id="249188"/>
    <lineage>
        <taxon>Bacteria</taxon>
        <taxon>Pseudomonadati</taxon>
        <taxon>Pseudomonadota</taxon>
        <taxon>Gammaproteobacteria</taxon>
        <taxon>Pasteurellales</taxon>
        <taxon>Pasteurellaceae</taxon>
        <taxon>Haemophilus</taxon>
    </lineage>
</organism>
<keyword evidence="4" id="KW-1185">Reference proteome</keyword>
<evidence type="ECO:0000313" key="4">
    <source>
        <dbReference type="Proteomes" id="UP000255264"/>
    </source>
</evidence>
<dbReference type="EMBL" id="UGHS01000003">
    <property type="protein sequence ID" value="STO92849.1"/>
    <property type="molecule type" value="Genomic_DNA"/>
</dbReference>
<sequence length="425" mass="49615">MPSVNFVLGLEPKKAIEFLRNKKAILGHFDEDALMDSARAKATRIANLSSLEMSKDIYQSLVDAQAQGLTFSEWKKGIFEHFKKKGWIAGYDKEYLLADPKTGEYFGSPRRLETIYRTNMQSAYSSQRYAEMRDNADNRPYWQYSAVNDDRTRPSHSAMHGLVYRYDDPFWSTFYPPNGFNCRCSVIALAERDIKRRNLVVGDSADRLIDYDRKINATTTEKTTAFKLSDDKWIITDKGFDYNVGRTVYKPNLALYPESLAHQFAKREMGGEGFKFDFKQFEKEFAPYVDDYKKLKGKNEREAFLNPIRERFKMNYKFIAGVLSEDTKRQIKTDLSTVWLSDDSLIKQIANRYGQDFDFDDYARLPDVLYNPDKIEQDGKNTFKFYKEVDSRRLIAVIKVLNGSNEIYLTSQHLASDRQWRKAFK</sequence>
<proteinExistence type="predicted"/>
<gene>
    <name evidence="3" type="ORF">NCTC13335_00706</name>
</gene>
<dbReference type="AlphaFoldDB" id="A0A377IXM4"/>
<evidence type="ECO:0000313" key="3">
    <source>
        <dbReference type="EMBL" id="STO92849.1"/>
    </source>
</evidence>
<evidence type="ECO:0000259" key="2">
    <source>
        <dbReference type="Pfam" id="PF18812"/>
    </source>
</evidence>
<dbReference type="Pfam" id="PF04233">
    <property type="entry name" value="Phage_Mu_F"/>
    <property type="match status" value="1"/>
</dbReference>
<accession>A0A377IXM4</accession>
<reference evidence="3 4" key="1">
    <citation type="submission" date="2018-06" db="EMBL/GenBank/DDBJ databases">
        <authorList>
            <consortium name="Pathogen Informatics"/>
            <person name="Doyle S."/>
        </authorList>
    </citation>
    <scope>NUCLEOTIDE SEQUENCE [LARGE SCALE GENOMIC DNA]</scope>
    <source>
        <strain evidence="3 4">NCTC13335</strain>
    </source>
</reference>
<name>A0A377IXM4_9PAST</name>
<protein>
    <submittedName>
        <fullName evidence="3">SPP1 family phage head morphogenesis protein</fullName>
    </submittedName>
</protein>
<dbReference type="OrthoDB" id="9813502at2"/>
<evidence type="ECO:0000259" key="1">
    <source>
        <dbReference type="Pfam" id="PF04233"/>
    </source>
</evidence>
<dbReference type="InterPro" id="IPR041301">
    <property type="entry name" value="PBECR3"/>
</dbReference>
<feature type="domain" description="Phage head morphogenesis" evidence="1">
    <location>
        <begin position="56"/>
        <end position="187"/>
    </location>
</feature>
<feature type="domain" description="Phage-Barnase-EndoU-ColicinE5/D-RelE like nuclease 3" evidence="2">
    <location>
        <begin position="317"/>
        <end position="421"/>
    </location>
</feature>
<dbReference type="InterPro" id="IPR006528">
    <property type="entry name" value="Phage_head_morphogenesis_dom"/>
</dbReference>
<dbReference type="NCBIfam" id="TIGR01641">
    <property type="entry name" value="phageSPP1_gp7"/>
    <property type="match status" value="1"/>
</dbReference>
<dbReference type="Proteomes" id="UP000255264">
    <property type="component" value="Unassembled WGS sequence"/>
</dbReference>
<dbReference type="Pfam" id="PF18812">
    <property type="entry name" value="PBECR3"/>
    <property type="match status" value="1"/>
</dbReference>